<dbReference type="GO" id="GO:0009570">
    <property type="term" value="C:chloroplast stroma"/>
    <property type="evidence" value="ECO:0007669"/>
    <property type="project" value="TreeGrafter"/>
</dbReference>
<evidence type="ECO:0000313" key="5">
    <source>
        <dbReference type="EMBL" id="KAK4253066.1"/>
    </source>
</evidence>
<dbReference type="GO" id="GO:0009082">
    <property type="term" value="P:branched-chain amino acid biosynthetic process"/>
    <property type="evidence" value="ECO:0007669"/>
    <property type="project" value="TreeGrafter"/>
</dbReference>
<dbReference type="EMBL" id="JAWXYG010000018">
    <property type="protein sequence ID" value="KAK4253063.1"/>
    <property type="molecule type" value="Genomic_DNA"/>
</dbReference>
<dbReference type="InterPro" id="IPR050165">
    <property type="entry name" value="DHAD_IlvD/Edd"/>
</dbReference>
<feature type="compositionally biased region" description="Polar residues" evidence="1">
    <location>
        <begin position="62"/>
        <end position="71"/>
    </location>
</feature>
<evidence type="ECO:0000313" key="4">
    <source>
        <dbReference type="EMBL" id="KAK4253065.1"/>
    </source>
</evidence>
<evidence type="ECO:0000313" key="3">
    <source>
        <dbReference type="EMBL" id="KAK4253064.1"/>
    </source>
</evidence>
<evidence type="ECO:0000256" key="1">
    <source>
        <dbReference type="SAM" id="MobiDB-lite"/>
    </source>
</evidence>
<evidence type="ECO:0000313" key="7">
    <source>
        <dbReference type="EMBL" id="KAK4253068.1"/>
    </source>
</evidence>
<dbReference type="AlphaFoldDB" id="A0AAE1IML9"/>
<keyword evidence="8" id="KW-1185">Reference proteome</keyword>
<evidence type="ECO:0000313" key="2">
    <source>
        <dbReference type="EMBL" id="KAK4253063.1"/>
    </source>
</evidence>
<dbReference type="EMBL" id="JAWXYG010000018">
    <property type="protein sequence ID" value="KAK4253065.1"/>
    <property type="molecule type" value="Genomic_DNA"/>
</dbReference>
<dbReference type="EMBL" id="JAWXYG010000018">
    <property type="protein sequence ID" value="KAK4253066.1"/>
    <property type="molecule type" value="Genomic_DNA"/>
</dbReference>
<organism evidence="7 8">
    <name type="scientific">Acacia crassicarpa</name>
    <name type="common">northern wattle</name>
    <dbReference type="NCBI Taxonomy" id="499986"/>
    <lineage>
        <taxon>Eukaryota</taxon>
        <taxon>Viridiplantae</taxon>
        <taxon>Streptophyta</taxon>
        <taxon>Embryophyta</taxon>
        <taxon>Tracheophyta</taxon>
        <taxon>Spermatophyta</taxon>
        <taxon>Magnoliopsida</taxon>
        <taxon>eudicotyledons</taxon>
        <taxon>Gunneridae</taxon>
        <taxon>Pentapetalae</taxon>
        <taxon>rosids</taxon>
        <taxon>fabids</taxon>
        <taxon>Fabales</taxon>
        <taxon>Fabaceae</taxon>
        <taxon>Caesalpinioideae</taxon>
        <taxon>mimosoid clade</taxon>
        <taxon>Acacieae</taxon>
        <taxon>Acacia</taxon>
    </lineage>
</organism>
<accession>A0AAE1IML9</accession>
<gene>
    <name evidence="2" type="ORF">QN277_010887</name>
    <name evidence="3" type="ORF">QN277_010888</name>
    <name evidence="4" type="ORF">QN277_010889</name>
    <name evidence="5" type="ORF">QN277_010890</name>
    <name evidence="6" type="ORF">QN277_010891</name>
    <name evidence="7" type="ORF">QN277_010892</name>
</gene>
<protein>
    <submittedName>
        <fullName evidence="7">Uncharacterized protein</fullName>
    </submittedName>
</protein>
<feature type="region of interest" description="Disordered" evidence="1">
    <location>
        <begin position="1"/>
        <end position="20"/>
    </location>
</feature>
<dbReference type="EMBL" id="JAWXYG010000018">
    <property type="protein sequence ID" value="KAK4253068.1"/>
    <property type="molecule type" value="Genomic_DNA"/>
</dbReference>
<name>A0AAE1IML9_9FABA</name>
<sequence>MPQSAPLISPATPYNSTLVRQRHSARPYLLSVRAEAGQSPPDPLDSPPESTPPQKLNRYRSRITQPKSQGRSLALLHGVGLSEQHDMRMPQIGISSMWYEGNTSNLHLFPLS</sequence>
<dbReference type="EMBL" id="JAWXYG010000018">
    <property type="protein sequence ID" value="KAK4253064.1"/>
    <property type="molecule type" value="Genomic_DNA"/>
</dbReference>
<evidence type="ECO:0000313" key="6">
    <source>
        <dbReference type="EMBL" id="KAK4253067.1"/>
    </source>
</evidence>
<dbReference type="GO" id="GO:0004160">
    <property type="term" value="F:dihydroxy-acid dehydratase activity"/>
    <property type="evidence" value="ECO:0007669"/>
    <property type="project" value="TreeGrafter"/>
</dbReference>
<reference evidence="7" key="1">
    <citation type="submission" date="2023-10" db="EMBL/GenBank/DDBJ databases">
        <title>Chromosome-level genome of the transformable northern wattle, Acacia crassicarpa.</title>
        <authorList>
            <person name="Massaro I."/>
            <person name="Sinha N.R."/>
            <person name="Poethig S."/>
            <person name="Leichty A.R."/>
        </authorList>
    </citation>
    <scope>NUCLEOTIDE SEQUENCE</scope>
    <source>
        <strain evidence="7">Acra3RX</strain>
        <tissue evidence="7">Leaf</tissue>
    </source>
</reference>
<feature type="region of interest" description="Disordered" evidence="1">
    <location>
        <begin position="33"/>
        <end position="71"/>
    </location>
</feature>
<comment type="caution">
    <text evidence="7">The sequence shown here is derived from an EMBL/GenBank/DDBJ whole genome shotgun (WGS) entry which is preliminary data.</text>
</comment>
<feature type="compositionally biased region" description="Pro residues" evidence="1">
    <location>
        <begin position="40"/>
        <end position="51"/>
    </location>
</feature>
<dbReference type="PANTHER" id="PTHR21000">
    <property type="entry name" value="DIHYDROXY-ACID DEHYDRATASE DAD"/>
    <property type="match status" value="1"/>
</dbReference>
<evidence type="ECO:0000313" key="8">
    <source>
        <dbReference type="Proteomes" id="UP001293593"/>
    </source>
</evidence>
<dbReference type="EMBL" id="JAWXYG010000018">
    <property type="protein sequence ID" value="KAK4253067.1"/>
    <property type="molecule type" value="Genomic_DNA"/>
</dbReference>
<proteinExistence type="predicted"/>
<dbReference type="Proteomes" id="UP001293593">
    <property type="component" value="Unassembled WGS sequence"/>
</dbReference>
<dbReference type="PANTHER" id="PTHR21000:SF5">
    <property type="entry name" value="DIHYDROXY-ACID DEHYDRATASE, MITOCHONDRIAL"/>
    <property type="match status" value="1"/>
</dbReference>